<gene>
    <name evidence="3" type="ordered locus">Halhy_0241</name>
</gene>
<dbReference type="HOGENOM" id="CLU_514595_0_0_10"/>
<evidence type="ECO:0000256" key="1">
    <source>
        <dbReference type="SAM" id="MobiDB-lite"/>
    </source>
</evidence>
<dbReference type="PANTHER" id="PTHR22576:SF37">
    <property type="entry name" value="MUCOSA-ASSOCIATED LYMPHOID TISSUE LYMPHOMA TRANSLOCATION PROTEIN 1"/>
    <property type="match status" value="1"/>
</dbReference>
<keyword evidence="4" id="KW-1185">Reference proteome</keyword>
<dbReference type="SUPFAM" id="SSF52129">
    <property type="entry name" value="Caspase-like"/>
    <property type="match status" value="1"/>
</dbReference>
<dbReference type="Gene3D" id="3.40.50.1460">
    <property type="match status" value="1"/>
</dbReference>
<protein>
    <submittedName>
        <fullName evidence="3">Peptidase C14 caspase catalytic subunit p20</fullName>
    </submittedName>
</protein>
<dbReference type="EMBL" id="CP002691">
    <property type="protein sequence ID" value="AEE48154.1"/>
    <property type="molecule type" value="Genomic_DNA"/>
</dbReference>
<dbReference type="KEGG" id="hhy:Halhy_0241"/>
<feature type="compositionally biased region" description="Basic and acidic residues" evidence="1">
    <location>
        <begin position="158"/>
        <end position="167"/>
    </location>
</feature>
<evidence type="ECO:0000313" key="3">
    <source>
        <dbReference type="EMBL" id="AEE48154.1"/>
    </source>
</evidence>
<dbReference type="SMR" id="F4KUX8"/>
<feature type="domain" description="Caspase family p20" evidence="2">
    <location>
        <begin position="305"/>
        <end position="434"/>
    </location>
</feature>
<accession>F4KUX8</accession>
<evidence type="ECO:0000313" key="4">
    <source>
        <dbReference type="Proteomes" id="UP000008461"/>
    </source>
</evidence>
<dbReference type="InterPro" id="IPR001309">
    <property type="entry name" value="Pept_C14_p20"/>
</dbReference>
<dbReference type="AlphaFoldDB" id="F4KUX8"/>
<dbReference type="Proteomes" id="UP000008461">
    <property type="component" value="Chromosome"/>
</dbReference>
<dbReference type="PANTHER" id="PTHR22576">
    <property type="entry name" value="MUCOSA ASSOCIATED LYMPHOID TISSUE LYMPHOMA TRANSLOCATION PROTEIN 1/PARACASPASE"/>
    <property type="match status" value="1"/>
</dbReference>
<organism evidence="3 4">
    <name type="scientific">Haliscomenobacter hydrossis (strain ATCC 27775 / DSM 1100 / LMG 10767 / O)</name>
    <dbReference type="NCBI Taxonomy" id="760192"/>
    <lineage>
        <taxon>Bacteria</taxon>
        <taxon>Pseudomonadati</taxon>
        <taxon>Bacteroidota</taxon>
        <taxon>Saprospiria</taxon>
        <taxon>Saprospirales</taxon>
        <taxon>Haliscomenobacteraceae</taxon>
        <taxon>Haliscomenobacter</taxon>
    </lineage>
</organism>
<evidence type="ECO:0000259" key="2">
    <source>
        <dbReference type="PROSITE" id="PS50208"/>
    </source>
</evidence>
<proteinExistence type="predicted"/>
<dbReference type="STRING" id="760192.Halhy_0241"/>
<reference key="2">
    <citation type="submission" date="2011-04" db="EMBL/GenBank/DDBJ databases">
        <title>Complete sequence of chromosome of Haliscomenobacter hydrossis DSM 1100.</title>
        <authorList>
            <consortium name="US DOE Joint Genome Institute (JGI-PGF)"/>
            <person name="Lucas S."/>
            <person name="Han J."/>
            <person name="Lapidus A."/>
            <person name="Bruce D."/>
            <person name="Goodwin L."/>
            <person name="Pitluck S."/>
            <person name="Peters L."/>
            <person name="Kyrpides N."/>
            <person name="Mavromatis K."/>
            <person name="Ivanova N."/>
            <person name="Ovchinnikova G."/>
            <person name="Pagani I."/>
            <person name="Daligault H."/>
            <person name="Detter J.C."/>
            <person name="Han C."/>
            <person name="Land M."/>
            <person name="Hauser L."/>
            <person name="Markowitz V."/>
            <person name="Cheng J.-F."/>
            <person name="Hugenholtz P."/>
            <person name="Woyke T."/>
            <person name="Wu D."/>
            <person name="Verbarg S."/>
            <person name="Frueling A."/>
            <person name="Brambilla E."/>
            <person name="Klenk H.-P."/>
            <person name="Eisen J.A."/>
        </authorList>
    </citation>
    <scope>NUCLEOTIDE SEQUENCE</scope>
    <source>
        <strain>DSM 1100</strain>
    </source>
</reference>
<reference evidence="3 4" key="1">
    <citation type="journal article" date="2011" name="Stand. Genomic Sci.">
        <title>Complete genome sequence of Haliscomenobacter hydrossis type strain (O).</title>
        <authorList>
            <consortium name="US DOE Joint Genome Institute (JGI-PGF)"/>
            <person name="Daligault H."/>
            <person name="Lapidus A."/>
            <person name="Zeytun A."/>
            <person name="Nolan M."/>
            <person name="Lucas S."/>
            <person name="Del Rio T.G."/>
            <person name="Tice H."/>
            <person name="Cheng J.F."/>
            <person name="Tapia R."/>
            <person name="Han C."/>
            <person name="Goodwin L."/>
            <person name="Pitluck S."/>
            <person name="Liolios K."/>
            <person name="Pagani I."/>
            <person name="Ivanova N."/>
            <person name="Huntemann M."/>
            <person name="Mavromatis K."/>
            <person name="Mikhailova N."/>
            <person name="Pati A."/>
            <person name="Chen A."/>
            <person name="Palaniappan K."/>
            <person name="Land M."/>
            <person name="Hauser L."/>
            <person name="Brambilla E.M."/>
            <person name="Rohde M."/>
            <person name="Verbarg S."/>
            <person name="Goker M."/>
            <person name="Bristow J."/>
            <person name="Eisen J.A."/>
            <person name="Markowitz V."/>
            <person name="Hugenholtz P."/>
            <person name="Kyrpides N.C."/>
            <person name="Klenk H.P."/>
            <person name="Woyke T."/>
        </authorList>
    </citation>
    <scope>NUCLEOTIDE SEQUENCE [LARGE SCALE GENOMIC DNA]</scope>
    <source>
        <strain evidence="4">ATCC 27775 / DSM 1100 / LMG 10767 / O</strain>
    </source>
</reference>
<dbReference type="InterPro" id="IPR029030">
    <property type="entry name" value="Caspase-like_dom_sf"/>
</dbReference>
<dbReference type="eggNOG" id="COG4249">
    <property type="taxonomic scope" value="Bacteria"/>
</dbReference>
<feature type="compositionally biased region" description="Polar residues" evidence="1">
    <location>
        <begin position="179"/>
        <end position="193"/>
    </location>
</feature>
<feature type="region of interest" description="Disordered" evidence="1">
    <location>
        <begin position="156"/>
        <end position="193"/>
    </location>
</feature>
<dbReference type="InterPro" id="IPR011600">
    <property type="entry name" value="Pept_C14_caspase"/>
</dbReference>
<dbReference type="Pfam" id="PF00656">
    <property type="entry name" value="Peptidase_C14"/>
    <property type="match status" value="1"/>
</dbReference>
<dbReference type="GO" id="GO:0006508">
    <property type="term" value="P:proteolysis"/>
    <property type="evidence" value="ECO:0007669"/>
    <property type="project" value="InterPro"/>
</dbReference>
<dbReference type="GO" id="GO:0004197">
    <property type="term" value="F:cysteine-type endopeptidase activity"/>
    <property type="evidence" value="ECO:0007669"/>
    <property type="project" value="InterPro"/>
</dbReference>
<name>F4KUX8_HALH1</name>
<dbReference type="InterPro" id="IPR052039">
    <property type="entry name" value="Caspase-related_regulators"/>
</dbReference>
<sequence>MFLLTALCCSIFATAQGKKPSETIQKLAYDEITLNDIKRTSLRSDQAFSLARDRSDPLVFAYRTNEGRYGKFELLSHMPTMIHIRWTTYNADGTVYRGGGANLSVPIGVGCDLDLGSAEGVEGTDFIWVNRQTRDPYRLEPRYGAGFSRYVLSNQVETDNKTEDPNPDKSNPAGKEASVKTNPGKTENPQVDNATKIVWNYPISNHTTTNTPTLALKACVETTEPIKEYILVQNGQRSFTARGLIVQQANDCFNAYNKTVTLKTGDNQFQLIAQSNAGELQSEVFTITYDPNATTSNPRSNATSQRRLALVIGNAAYPTAGLKNPVNDATDIATALRAMGFEVISATNANRLKMNTAIDDFGSRLKDYDLGFFYYAGHGLQVKGENYLVPIDATPKSQGEVEYDCYPVGKILAKMEDAANRANIIVLDACRDNPLQRSWSRSTGSNGLANINAPQGTFIGFATSPGSTAADGTGRNGVYTGALLEHIRKPNLTVDQLFNFVNGTVKKLTNNLQIPWKASSMSEDLYLTK</sequence>
<dbReference type="PROSITE" id="PS50208">
    <property type="entry name" value="CASPASE_P20"/>
    <property type="match status" value="1"/>
</dbReference>